<evidence type="ECO:0000313" key="3">
    <source>
        <dbReference type="Proteomes" id="UP001225596"/>
    </source>
</evidence>
<protein>
    <submittedName>
        <fullName evidence="2">Uncharacterized protein</fullName>
    </submittedName>
</protein>
<gene>
    <name evidence="2" type="ORF">Q8A64_08010</name>
</gene>
<evidence type="ECO:0000313" key="2">
    <source>
        <dbReference type="EMBL" id="MDQ9170356.1"/>
    </source>
</evidence>
<dbReference type="RefSeq" id="WP_338436277.1">
    <property type="nucleotide sequence ID" value="NZ_JAUYVH010000003.1"/>
</dbReference>
<dbReference type="EMBL" id="JAUYVH010000003">
    <property type="protein sequence ID" value="MDQ9170356.1"/>
    <property type="molecule type" value="Genomic_DNA"/>
</dbReference>
<sequence length="129" mass="14512">MSCRCDTEKLQLSLLQQRSNAATQQRSNAATQQRSNAATQQRSNAATQQRSKKHCVSFLQHINMICRLLDSDHGFDVILKVPNRSAAERKAMSGKASSKKLTSLQSSCIYFTMFLHGKAQYRMVGCRLE</sequence>
<evidence type="ECO:0000256" key="1">
    <source>
        <dbReference type="SAM" id="MobiDB-lite"/>
    </source>
</evidence>
<proteinExistence type="predicted"/>
<name>A0ABU1BPI5_9BURK</name>
<comment type="caution">
    <text evidence="2">The sequence shown here is derived from an EMBL/GenBank/DDBJ whole genome shotgun (WGS) entry which is preliminary data.</text>
</comment>
<accession>A0ABU1BPI5</accession>
<reference evidence="2 3" key="1">
    <citation type="submission" date="2023-08" db="EMBL/GenBank/DDBJ databases">
        <title>Oxalobacteraceae gen .nov., isolated from river sludge outside the plant.</title>
        <authorList>
            <person name="Zhao S.Y."/>
        </authorList>
    </citation>
    <scope>NUCLEOTIDE SEQUENCE [LARGE SCALE GENOMIC DNA]</scope>
    <source>
        <strain evidence="2 3">R-40</strain>
    </source>
</reference>
<organism evidence="2 3">
    <name type="scientific">Keguizhuia sedimenti</name>
    <dbReference type="NCBI Taxonomy" id="3064264"/>
    <lineage>
        <taxon>Bacteria</taxon>
        <taxon>Pseudomonadati</taxon>
        <taxon>Pseudomonadota</taxon>
        <taxon>Betaproteobacteria</taxon>
        <taxon>Burkholderiales</taxon>
        <taxon>Oxalobacteraceae</taxon>
        <taxon>Keguizhuia</taxon>
    </lineage>
</organism>
<feature type="region of interest" description="Disordered" evidence="1">
    <location>
        <begin position="21"/>
        <end position="50"/>
    </location>
</feature>
<feature type="compositionally biased region" description="Polar residues" evidence="1">
    <location>
        <begin position="21"/>
        <end position="49"/>
    </location>
</feature>
<dbReference type="Proteomes" id="UP001225596">
    <property type="component" value="Unassembled WGS sequence"/>
</dbReference>
<keyword evidence="3" id="KW-1185">Reference proteome</keyword>